<evidence type="ECO:0000313" key="1">
    <source>
        <dbReference type="Proteomes" id="UP000887580"/>
    </source>
</evidence>
<accession>A0AC35GUB3</accession>
<organism evidence="1 2">
    <name type="scientific">Panagrolaimus sp. PS1159</name>
    <dbReference type="NCBI Taxonomy" id="55785"/>
    <lineage>
        <taxon>Eukaryota</taxon>
        <taxon>Metazoa</taxon>
        <taxon>Ecdysozoa</taxon>
        <taxon>Nematoda</taxon>
        <taxon>Chromadorea</taxon>
        <taxon>Rhabditida</taxon>
        <taxon>Tylenchina</taxon>
        <taxon>Panagrolaimomorpha</taxon>
        <taxon>Panagrolaimoidea</taxon>
        <taxon>Panagrolaimidae</taxon>
        <taxon>Panagrolaimus</taxon>
    </lineage>
</organism>
<name>A0AC35GUB3_9BILA</name>
<protein>
    <submittedName>
        <fullName evidence="2">Succinate--CoA ligase [ADP-forming] subunit beta, mitochondrial</fullName>
    </submittedName>
</protein>
<proteinExistence type="predicted"/>
<evidence type="ECO:0000313" key="2">
    <source>
        <dbReference type="WBParaSite" id="PS1159_v2.g8740.t1"/>
    </source>
</evidence>
<sequence length="432" mass="47710">MFNRFNVIKNVSQRLSQIRFLNLHEYQSRTLLKNKGCNVESFIVLENPGEIEQKLNSFDRKEYVVKAQILAGGRGQGHFIDGPTNFGGVFISKKKEDVINAVKEMLGKRLVTKQTDPSGVLVKQVLVSGSVQIKNEKYLAFLMDRDSNGPVIVASPFGGMNIEELAEKHPELILKVPINILTGVTETEAKKVAKFLEFPEKLLSTVSSEIKRLYELFIESDATQIEINPLSETHDGEVFIVDSKFNFDDNAAFRQKEIFAMENHDEQDPHEVEAKKHHLNYIRLDGNIACLVNGAGLAMATMDIIKHYGGKPANFLDVGGSVTEEQVFHAFQIVSSDPNVKGILVNIFGGIVNCATIATGIINACKRIGLQVPMVVRLEGTNVSAAKEAFNQSGLSFISVSNLDEAAEEIVTATMNEKAAIQIGRASCRERV</sequence>
<reference evidence="2" key="1">
    <citation type="submission" date="2022-11" db="UniProtKB">
        <authorList>
            <consortium name="WormBaseParasite"/>
        </authorList>
    </citation>
    <scope>IDENTIFICATION</scope>
</reference>
<dbReference type="Proteomes" id="UP000887580">
    <property type="component" value="Unplaced"/>
</dbReference>
<dbReference type="WBParaSite" id="PS1159_v2.g8740.t1">
    <property type="protein sequence ID" value="PS1159_v2.g8740.t1"/>
    <property type="gene ID" value="PS1159_v2.g8740"/>
</dbReference>